<dbReference type="OrthoDB" id="415236at2759"/>
<feature type="domain" description="CCHC-type" evidence="3">
    <location>
        <begin position="362"/>
        <end position="376"/>
    </location>
</feature>
<feature type="region of interest" description="Disordered" evidence="2">
    <location>
        <begin position="254"/>
        <end position="293"/>
    </location>
</feature>
<feature type="region of interest" description="Disordered" evidence="2">
    <location>
        <begin position="1"/>
        <end position="21"/>
    </location>
</feature>
<evidence type="ECO:0000313" key="5">
    <source>
        <dbReference type="Proteomes" id="UP000649617"/>
    </source>
</evidence>
<protein>
    <recommendedName>
        <fullName evidence="3">CCHC-type domain-containing protein</fullName>
    </recommendedName>
</protein>
<dbReference type="Gene3D" id="4.10.60.10">
    <property type="entry name" value="Zinc finger, CCHC-type"/>
    <property type="match status" value="1"/>
</dbReference>
<keyword evidence="1" id="KW-0479">Metal-binding</keyword>
<keyword evidence="5" id="KW-1185">Reference proteome</keyword>
<dbReference type="EMBL" id="CAJNIZ010028891">
    <property type="protein sequence ID" value="CAE7511973.1"/>
    <property type="molecule type" value="Genomic_DNA"/>
</dbReference>
<dbReference type="InterPro" id="IPR036875">
    <property type="entry name" value="Znf_CCHC_sf"/>
</dbReference>
<name>A0A812T1L1_SYMPI</name>
<dbReference type="SMART" id="SM00343">
    <property type="entry name" value="ZnF_C2HC"/>
    <property type="match status" value="1"/>
</dbReference>
<dbReference type="SUPFAM" id="SSF57756">
    <property type="entry name" value="Retrovirus zinc finger-like domains"/>
    <property type="match status" value="1"/>
</dbReference>
<feature type="compositionally biased region" description="Basic and acidic residues" evidence="2">
    <location>
        <begin position="753"/>
        <end position="762"/>
    </location>
</feature>
<feature type="non-terminal residue" evidence="4">
    <location>
        <position position="1"/>
    </location>
</feature>
<organism evidence="4 5">
    <name type="scientific">Symbiodinium pilosum</name>
    <name type="common">Dinoflagellate</name>
    <dbReference type="NCBI Taxonomy" id="2952"/>
    <lineage>
        <taxon>Eukaryota</taxon>
        <taxon>Sar</taxon>
        <taxon>Alveolata</taxon>
        <taxon>Dinophyceae</taxon>
        <taxon>Suessiales</taxon>
        <taxon>Symbiodiniaceae</taxon>
        <taxon>Symbiodinium</taxon>
    </lineage>
</organism>
<dbReference type="InterPro" id="IPR001878">
    <property type="entry name" value="Znf_CCHC"/>
</dbReference>
<evidence type="ECO:0000256" key="2">
    <source>
        <dbReference type="SAM" id="MobiDB-lite"/>
    </source>
</evidence>
<feature type="compositionally biased region" description="Polar residues" evidence="2">
    <location>
        <begin position="1"/>
        <end position="11"/>
    </location>
</feature>
<evidence type="ECO:0000313" key="4">
    <source>
        <dbReference type="EMBL" id="CAE7511973.1"/>
    </source>
</evidence>
<dbReference type="GO" id="GO:0008270">
    <property type="term" value="F:zinc ion binding"/>
    <property type="evidence" value="ECO:0007669"/>
    <property type="project" value="UniProtKB-KW"/>
</dbReference>
<proteinExistence type="predicted"/>
<keyword evidence="1" id="KW-0863">Zinc-finger</keyword>
<keyword evidence="1" id="KW-0862">Zinc</keyword>
<evidence type="ECO:0000259" key="3">
    <source>
        <dbReference type="PROSITE" id="PS50158"/>
    </source>
</evidence>
<feature type="compositionally biased region" description="Basic and acidic residues" evidence="2">
    <location>
        <begin position="254"/>
        <end position="266"/>
    </location>
</feature>
<sequence length="1187" mass="133984">MSTSEAGSTPSKNREGPPTWNGAAETFQSYEEAARLYEQTTPYQKRYLCGPKLQNALEGAALRLVVGKRPDWLSDAGGVNRLLAHLRQCLGKPQMPELTDLLSRYFRMTKRKAGETMNGYITRKCEVYVRWCRTGTKIGVRATRPGRATLAAQVERLVKDWERGQGWWSHQWYPNSWSRGYGSDWQWNSWNSSDWTSDSRPTTDLYAEVVPEFIQAWLLLSDANLETQERNLIVTALQGELNLQRVAQELRTHFPDSEVQRRDGQRRQHGYLGSIEEEESEDEPGTAESQFQAETELTEEGFAAWTEAEVERQQALAAVQHARRTLKGARERQKMVKLNRQYFRGFSSSRGSDTRPDEKLTCLRCGQTGHRAANCPAPQPKEGNRKAEMAPFVCYTSTPDAEQSQDQGLDDSPCVCFTCGPSLEQALQSGQMPETSMTTSEALNMGKAIIDCGATKSLGSVYALEKVMQLSANGVNHVDVNDKPVFGFGNSSEDRCVSTLHLNLQAGGRPGQLKIHALDKGSAPILFSVASLKALVQKCHLLQALVTSPVILIMSDLTRDQLRAALKAMGEEPPIAWTKMELRFRLQEITGEDLSLSYKKLSQGPPSEYQEWLRQLKQAKTKKATLQKFVSDKLKLTNVDNMTIAQLEIHALRKIYEIAKPHHSDPLGFGKHGSKSYLTVQEEERGYCSWISKTAREDPNGCDPRLLRFSQWLEMCNKEEMIPEDRSVTKIKVPAQAMKPPKREATAEDPASEVDKMKEEQKPRKKGTKPREPESDTSSYQMVMQTEEEVQELCGDASAASRCSWWNNCDLATDAGVRLVLNRLPIFQSLQTKYNMYQAVSKGCRVNLRDKAGVLMQKGPERLPEEFVVESATEDLEKAARLRAEAEKAHGQESTPWTYTRVAAEIGGNQFQDVSGDIPSSTEWSRAQDVLQELPPVRFRFRGKRAQPEPLEIPEEAESDGATSSRNRAMFSNDFLSNMSANVPGERWYDHVPESAWFTETSDYWQDRAAAIEVEIPLPESRQGLEQATRNLEAYFTGALKRRAVEVSEKRLSPEDRLRFQEAKSIEIKNYLAAQAFEVLPRHLQPSRERAIQMRWLLTWKVKDDGSTKPKARCVILGYQDEAYEHRATSAPVMTKQPDKNSKPRAMVVGHVDDFLFAGSDHDQGFKLSQEAYAITIPEIPINSSRR</sequence>
<feature type="region of interest" description="Disordered" evidence="2">
    <location>
        <begin position="727"/>
        <end position="779"/>
    </location>
</feature>
<accession>A0A812T1L1</accession>
<dbReference type="AlphaFoldDB" id="A0A812T1L1"/>
<evidence type="ECO:0000256" key="1">
    <source>
        <dbReference type="PROSITE-ProRule" id="PRU00047"/>
    </source>
</evidence>
<feature type="region of interest" description="Disordered" evidence="2">
    <location>
        <begin position="945"/>
        <end position="965"/>
    </location>
</feature>
<feature type="compositionally biased region" description="Acidic residues" evidence="2">
    <location>
        <begin position="275"/>
        <end position="285"/>
    </location>
</feature>
<comment type="caution">
    <text evidence="4">The sequence shown here is derived from an EMBL/GenBank/DDBJ whole genome shotgun (WGS) entry which is preliminary data.</text>
</comment>
<dbReference type="GO" id="GO:0003676">
    <property type="term" value="F:nucleic acid binding"/>
    <property type="evidence" value="ECO:0007669"/>
    <property type="project" value="InterPro"/>
</dbReference>
<reference evidence="4" key="1">
    <citation type="submission" date="2021-02" db="EMBL/GenBank/DDBJ databases">
        <authorList>
            <person name="Dougan E. K."/>
            <person name="Rhodes N."/>
            <person name="Thang M."/>
            <person name="Chan C."/>
        </authorList>
    </citation>
    <scope>NUCLEOTIDE SEQUENCE</scope>
</reference>
<dbReference type="Proteomes" id="UP000649617">
    <property type="component" value="Unassembled WGS sequence"/>
</dbReference>
<gene>
    <name evidence="4" type="ORF">SPIL2461_LOCUS13337</name>
</gene>
<dbReference type="PROSITE" id="PS50158">
    <property type="entry name" value="ZF_CCHC"/>
    <property type="match status" value="1"/>
</dbReference>